<evidence type="ECO:0000313" key="1">
    <source>
        <dbReference type="EMBL" id="MFD1037557.1"/>
    </source>
</evidence>
<gene>
    <name evidence="1" type="ORF">ACFQ3N_03845</name>
</gene>
<sequence>MIRIGIIGPTWTNERIKRSLKMFPNFDPIYKTSNNIYDASDFTKELKEKCDVLLYSGYIPYSISKEHIPINLPAHFVPIKGASLYRAFYKLHKKLTNFTTISIDTLSLHEINHLNNELDESIKSIHYDSRLSLAKTDEIVNFHVSNYNQNKTDCALTGLKVVSEQLTQKGIPNEWILPTEEDIIVTLERALLSTEQRQKLESQIVFGIVQVENFDQLKRQITSEQHIQRLYLDVQKTILDFVEIVEGYLTVLNGNEYMFVTTRGTFERVTQGYKYFPLIADMKKQQKLSISVGIGFGLSANEAGTHARMALSQSIDFGGEKCFIVKEDRSVIGPIENNPPLTYPLNITNKELLKQSEDTSISPYYLRKVISIIERQNIDTFTAQELAASLSVTTRSAHRILLSWLDANIVEIVGIEKLQSKGRPRQVYKMLLRGEK</sequence>
<dbReference type="Proteomes" id="UP001597040">
    <property type="component" value="Unassembled WGS sequence"/>
</dbReference>
<dbReference type="Gene3D" id="3.30.70.270">
    <property type="match status" value="1"/>
</dbReference>
<comment type="caution">
    <text evidence="1">The sequence shown here is derived from an EMBL/GenBank/DDBJ whole genome shotgun (WGS) entry which is preliminary data.</text>
</comment>
<proteinExistence type="predicted"/>
<dbReference type="EMBL" id="JBHTKJ010000007">
    <property type="protein sequence ID" value="MFD1037557.1"/>
    <property type="molecule type" value="Genomic_DNA"/>
</dbReference>
<dbReference type="Pfam" id="PF24898">
    <property type="entry name" value="GGDEF_GdpP"/>
    <property type="match status" value="1"/>
</dbReference>
<protein>
    <recommendedName>
        <fullName evidence="3">Transcriptional regulator</fullName>
    </recommendedName>
</protein>
<dbReference type="RefSeq" id="WP_390359688.1">
    <property type="nucleotide sequence ID" value="NZ_JBHTKJ010000007.1"/>
</dbReference>
<dbReference type="InterPro" id="IPR043128">
    <property type="entry name" value="Rev_trsase/Diguanyl_cyclase"/>
</dbReference>
<evidence type="ECO:0008006" key="3">
    <source>
        <dbReference type="Google" id="ProtNLM"/>
    </source>
</evidence>
<organism evidence="1 2">
    <name type="scientific">Virgibacillus byunsanensis</name>
    <dbReference type="NCBI Taxonomy" id="570945"/>
    <lineage>
        <taxon>Bacteria</taxon>
        <taxon>Bacillati</taxon>
        <taxon>Bacillota</taxon>
        <taxon>Bacilli</taxon>
        <taxon>Bacillales</taxon>
        <taxon>Bacillaceae</taxon>
        <taxon>Virgibacillus</taxon>
    </lineage>
</organism>
<keyword evidence="2" id="KW-1185">Reference proteome</keyword>
<name>A0ABW3LHP4_9BACI</name>
<evidence type="ECO:0000313" key="2">
    <source>
        <dbReference type="Proteomes" id="UP001597040"/>
    </source>
</evidence>
<accession>A0ABW3LHP4</accession>
<reference evidence="2" key="1">
    <citation type="journal article" date="2019" name="Int. J. Syst. Evol. Microbiol.">
        <title>The Global Catalogue of Microorganisms (GCM) 10K type strain sequencing project: providing services to taxonomists for standard genome sequencing and annotation.</title>
        <authorList>
            <consortium name="The Broad Institute Genomics Platform"/>
            <consortium name="The Broad Institute Genome Sequencing Center for Infectious Disease"/>
            <person name="Wu L."/>
            <person name="Ma J."/>
        </authorList>
    </citation>
    <scope>NUCLEOTIDE SEQUENCE [LARGE SCALE GENOMIC DNA]</scope>
    <source>
        <strain evidence="2">CCUG 56754</strain>
    </source>
</reference>